<proteinExistence type="evidence at transcript level"/>
<keyword evidence="3" id="KW-0862">Zinc</keyword>
<dbReference type="PANTHER" id="PTHR45640">
    <property type="entry name" value="HEAT SHOCK PROTEIN HSP-12.2-RELATED"/>
    <property type="match status" value="1"/>
</dbReference>
<dbReference type="GO" id="GO:0005634">
    <property type="term" value="C:nucleus"/>
    <property type="evidence" value="ECO:0007669"/>
    <property type="project" value="TreeGrafter"/>
</dbReference>
<dbReference type="InterPro" id="IPR001436">
    <property type="entry name" value="Alpha-crystallin/sHSP_animal"/>
</dbReference>
<evidence type="ECO:0000256" key="2">
    <source>
        <dbReference type="PIRNR" id="PIRNR036514"/>
    </source>
</evidence>
<organism evidence="7">
    <name type="scientific">Agasicles hygrophila</name>
    <dbReference type="NCBI Taxonomy" id="715812"/>
    <lineage>
        <taxon>Eukaryota</taxon>
        <taxon>Metazoa</taxon>
        <taxon>Ecdysozoa</taxon>
        <taxon>Arthropoda</taxon>
        <taxon>Hexapoda</taxon>
        <taxon>Insecta</taxon>
        <taxon>Pterygota</taxon>
        <taxon>Neoptera</taxon>
        <taxon>Endopterygota</taxon>
        <taxon>Coleoptera</taxon>
        <taxon>Polyphaga</taxon>
        <taxon>Cucujiformia</taxon>
        <taxon>Chrysomeloidea</taxon>
        <taxon>Chrysomelidae</taxon>
        <taxon>Galerucinae</taxon>
        <taxon>Alticini</taxon>
        <taxon>Agasicles</taxon>
    </lineage>
</organism>
<accession>A0A7G8KP62</accession>
<sequence>MSLIPFLLDDSYFLRPSRILDQHFGDILNADDLVQPVNVPRMLFRCPAGYIRNWKSGSSAHDAGSTVDYGKDQFLANLDVQQFKPEEISVKLTGENSITIEGKHEEKEDEHGHIYRHFVRRYSLPKQYDVSKIQSKLSSDGVLSISAPRIDADQIQYKSIPITHTGEPAKVAEKK</sequence>
<evidence type="ECO:0000256" key="1">
    <source>
        <dbReference type="ARBA" id="ARBA00023016"/>
    </source>
</evidence>
<evidence type="ECO:0000313" key="7">
    <source>
        <dbReference type="EMBL" id="QNJ44845.1"/>
    </source>
</evidence>
<name>A0A7G8KP62_9CUCU</name>
<dbReference type="GO" id="GO:0009408">
    <property type="term" value="P:response to heat"/>
    <property type="evidence" value="ECO:0007669"/>
    <property type="project" value="UniProtKB-ARBA"/>
</dbReference>
<dbReference type="Pfam" id="PF00011">
    <property type="entry name" value="HSP20"/>
    <property type="match status" value="1"/>
</dbReference>
<dbReference type="GO" id="GO:0042026">
    <property type="term" value="P:protein refolding"/>
    <property type="evidence" value="ECO:0007669"/>
    <property type="project" value="TreeGrafter"/>
</dbReference>
<dbReference type="GO" id="GO:0005737">
    <property type="term" value="C:cytoplasm"/>
    <property type="evidence" value="ECO:0007669"/>
    <property type="project" value="TreeGrafter"/>
</dbReference>
<dbReference type="Gene3D" id="2.60.40.790">
    <property type="match status" value="1"/>
</dbReference>
<dbReference type="GO" id="GO:0051082">
    <property type="term" value="F:unfolded protein binding"/>
    <property type="evidence" value="ECO:0007669"/>
    <property type="project" value="TreeGrafter"/>
</dbReference>
<dbReference type="PIRSF" id="PIRSF036514">
    <property type="entry name" value="Sm_HSP_B1"/>
    <property type="match status" value="1"/>
</dbReference>
<dbReference type="PANTHER" id="PTHR45640:SF13">
    <property type="entry name" value="HEAT SHOCK PROTEIN 22-RELATED"/>
    <property type="match status" value="1"/>
</dbReference>
<dbReference type="PROSITE" id="PS01031">
    <property type="entry name" value="SHSP"/>
    <property type="match status" value="1"/>
</dbReference>
<dbReference type="AlphaFoldDB" id="A0A7G8KP62"/>
<comment type="similarity">
    <text evidence="2 4 5">Belongs to the small heat shock protein (HSP20) family.</text>
</comment>
<dbReference type="InterPro" id="IPR055269">
    <property type="entry name" value="Alpha-crystallin/HSP_16"/>
</dbReference>
<keyword evidence="1" id="KW-0346">Stress response</keyword>
<feature type="domain" description="SHSP" evidence="6">
    <location>
        <begin position="56"/>
        <end position="165"/>
    </location>
</feature>
<dbReference type="GO" id="GO:0046872">
    <property type="term" value="F:metal ion binding"/>
    <property type="evidence" value="ECO:0007669"/>
    <property type="project" value="UniProtKB-KW"/>
</dbReference>
<feature type="binding site" evidence="3">
    <location>
        <position position="111"/>
    </location>
    <ligand>
        <name>Zn(2+)</name>
        <dbReference type="ChEBI" id="CHEBI:29105"/>
        <label>1</label>
    </ligand>
</feature>
<reference evidence="7" key="1">
    <citation type="submission" date="2019-11" db="EMBL/GenBank/DDBJ databases">
        <authorList>
            <person name="Jia D."/>
            <person name="Liu Y."/>
            <person name="Ma R."/>
        </authorList>
    </citation>
    <scope>NUCLEOTIDE SEQUENCE</scope>
</reference>
<dbReference type="InterPro" id="IPR008978">
    <property type="entry name" value="HSP20-like_chaperone"/>
</dbReference>
<protein>
    <submittedName>
        <fullName evidence="7">SHSP19.8</fullName>
    </submittedName>
</protein>
<evidence type="ECO:0000256" key="5">
    <source>
        <dbReference type="RuleBase" id="RU003616"/>
    </source>
</evidence>
<evidence type="ECO:0000256" key="3">
    <source>
        <dbReference type="PIRSR" id="PIRSR036514-1"/>
    </source>
</evidence>
<dbReference type="EMBL" id="MN685584">
    <property type="protein sequence ID" value="QNJ44845.1"/>
    <property type="molecule type" value="mRNA"/>
</dbReference>
<evidence type="ECO:0000256" key="4">
    <source>
        <dbReference type="PROSITE-ProRule" id="PRU00285"/>
    </source>
</evidence>
<dbReference type="InterPro" id="IPR002068">
    <property type="entry name" value="A-crystallin/Hsp20_dom"/>
</dbReference>
<dbReference type="PRINTS" id="PR00299">
    <property type="entry name" value="ACRYSTALLIN"/>
</dbReference>
<feature type="binding site" evidence="3">
    <location>
        <position position="104"/>
    </location>
    <ligand>
        <name>Zn(2+)</name>
        <dbReference type="ChEBI" id="CHEBI:29105"/>
        <label>1</label>
    </ligand>
</feature>
<dbReference type="SUPFAM" id="SSF49764">
    <property type="entry name" value="HSP20-like chaperones"/>
    <property type="match status" value="1"/>
</dbReference>
<feature type="binding site" evidence="3">
    <location>
        <position position="106"/>
    </location>
    <ligand>
        <name>Zn(2+)</name>
        <dbReference type="ChEBI" id="CHEBI:29105"/>
        <label>1</label>
    </ligand>
</feature>
<keyword evidence="3" id="KW-0479">Metal-binding</keyword>
<evidence type="ECO:0000259" key="6">
    <source>
        <dbReference type="PROSITE" id="PS01031"/>
    </source>
</evidence>
<dbReference type="CDD" id="cd06526">
    <property type="entry name" value="metazoan_ACD"/>
    <property type="match status" value="1"/>
</dbReference>